<dbReference type="OrthoDB" id="2339659at2"/>
<dbReference type="AlphaFoldDB" id="A0A179ERC0"/>
<dbReference type="EMBL" id="LWMN01000013">
    <property type="protein sequence ID" value="OAQ55420.1"/>
    <property type="molecule type" value="Genomic_DNA"/>
</dbReference>
<dbReference type="EMBL" id="BJUG01000001">
    <property type="protein sequence ID" value="GEK35733.1"/>
    <property type="molecule type" value="Genomic_DNA"/>
</dbReference>
<evidence type="ECO:0000313" key="3">
    <source>
        <dbReference type="Proteomes" id="UP000078516"/>
    </source>
</evidence>
<accession>A0A179ERC0</accession>
<dbReference type="PATRIC" id="fig|417368.6.peg.2110"/>
<evidence type="ECO:0000313" key="2">
    <source>
        <dbReference type="EMBL" id="OAQ55420.1"/>
    </source>
</evidence>
<sequence>MQFDMEIPATEFKENRIKILSSVALAVSVVDDQEQVKESFTTRPEETIYSITAQLAETDVVRVKLIPGSVVAFYPVVQAL</sequence>
<comment type="caution">
    <text evidence="2">The sequence shown here is derived from an EMBL/GenBank/DDBJ whole genome shotgun (WGS) entry which is preliminary data.</text>
</comment>
<name>A0A179ERC0_ENTTH</name>
<dbReference type="RefSeq" id="WP_067483886.1">
    <property type="nucleotide sequence ID" value="NZ_BJUG01000001.1"/>
</dbReference>
<organism evidence="2 3">
    <name type="scientific">Enterococcus thailandicus</name>
    <dbReference type="NCBI Taxonomy" id="417368"/>
    <lineage>
        <taxon>Bacteria</taxon>
        <taxon>Bacillati</taxon>
        <taxon>Bacillota</taxon>
        <taxon>Bacilli</taxon>
        <taxon>Lactobacillales</taxon>
        <taxon>Enterococcaceae</taxon>
        <taxon>Enterococcus</taxon>
    </lineage>
</organism>
<evidence type="ECO:0000313" key="1">
    <source>
        <dbReference type="EMBL" id="GEK35733.1"/>
    </source>
</evidence>
<proteinExistence type="predicted"/>
<keyword evidence="3" id="KW-1185">Reference proteome</keyword>
<protein>
    <submittedName>
        <fullName evidence="2">Uncharacterized protein</fullName>
    </submittedName>
</protein>
<dbReference type="GeneID" id="77486659"/>
<reference evidence="1 4" key="2">
    <citation type="submission" date="2019-07" db="EMBL/GenBank/DDBJ databases">
        <title>Whole genome shotgun sequence of Enterococcus thailandicus NBRC 101867.</title>
        <authorList>
            <person name="Hosoyama A."/>
            <person name="Uohara A."/>
            <person name="Ohji S."/>
            <person name="Ichikawa N."/>
        </authorList>
    </citation>
    <scope>NUCLEOTIDE SEQUENCE [LARGE SCALE GENOMIC DNA]</scope>
    <source>
        <strain evidence="1 4">NBRC 101867</strain>
    </source>
</reference>
<dbReference type="Proteomes" id="UP000321361">
    <property type="component" value="Unassembled WGS sequence"/>
</dbReference>
<gene>
    <name evidence="2" type="ORF">A6E74_07965</name>
    <name evidence="1" type="ORF">ETH01_00200</name>
</gene>
<dbReference type="Proteomes" id="UP000078516">
    <property type="component" value="Unassembled WGS sequence"/>
</dbReference>
<evidence type="ECO:0000313" key="4">
    <source>
        <dbReference type="Proteomes" id="UP000321361"/>
    </source>
</evidence>
<dbReference type="KEGG" id="eth:CK496_03300"/>
<reference evidence="2 3" key="1">
    <citation type="submission" date="2016-04" db="EMBL/GenBank/DDBJ databases">
        <title>Draft genome of an Enterococcus thailandicus strain isolated from bovine feces.</title>
        <authorList>
            <person name="Beukers A.G."/>
            <person name="Zaheer R."/>
            <person name="Goji N."/>
            <person name="Cook S.R."/>
            <person name="Amoako K."/>
            <person name="Chaves A.V."/>
            <person name="Ward M.P."/>
            <person name="Mcallister T.A."/>
        </authorList>
    </citation>
    <scope>NUCLEOTIDE SEQUENCE [LARGE SCALE GENOMIC DNA]</scope>
    <source>
        <strain evidence="2 3">F0711D 46</strain>
    </source>
</reference>